<feature type="compositionally biased region" description="Basic residues" evidence="1">
    <location>
        <begin position="72"/>
        <end position="94"/>
    </location>
</feature>
<name>A0A4R4TH44_9ACTN</name>
<sequence>MSGRPGSLPAGRGPARSGPRPRARRRRSVRRSGGYRRLGPARGPRPDPSAPTRRRHRVRHGAGERAAPRPRTGPHTRTVHARHAVPRRGHRRHGQRPEPDGRLHRGRPPRRGGRGR</sequence>
<reference evidence="2 3" key="1">
    <citation type="submission" date="2019-03" db="EMBL/GenBank/DDBJ databases">
        <title>Draft genome sequences of novel Actinobacteria.</title>
        <authorList>
            <person name="Sahin N."/>
            <person name="Ay H."/>
            <person name="Saygin H."/>
        </authorList>
    </citation>
    <scope>NUCLEOTIDE SEQUENCE [LARGE SCALE GENOMIC DNA]</scope>
    <source>
        <strain evidence="2 3">DSM 41900</strain>
    </source>
</reference>
<dbReference type="Proteomes" id="UP000295345">
    <property type="component" value="Unassembled WGS sequence"/>
</dbReference>
<proteinExistence type="predicted"/>
<evidence type="ECO:0000313" key="2">
    <source>
        <dbReference type="EMBL" id="TDC74984.1"/>
    </source>
</evidence>
<protein>
    <submittedName>
        <fullName evidence="2">Uncharacterized protein</fullName>
    </submittedName>
</protein>
<feature type="region of interest" description="Disordered" evidence="1">
    <location>
        <begin position="1"/>
        <end position="116"/>
    </location>
</feature>
<dbReference type="AlphaFoldDB" id="A0A4R4TH44"/>
<dbReference type="EMBL" id="SMKI01000125">
    <property type="protein sequence ID" value="TDC74984.1"/>
    <property type="molecule type" value="Genomic_DNA"/>
</dbReference>
<organism evidence="2 3">
    <name type="scientific">Streptomyces hainanensis</name>
    <dbReference type="NCBI Taxonomy" id="402648"/>
    <lineage>
        <taxon>Bacteria</taxon>
        <taxon>Bacillati</taxon>
        <taxon>Actinomycetota</taxon>
        <taxon>Actinomycetes</taxon>
        <taxon>Kitasatosporales</taxon>
        <taxon>Streptomycetaceae</taxon>
        <taxon>Streptomyces</taxon>
    </lineage>
</organism>
<evidence type="ECO:0000256" key="1">
    <source>
        <dbReference type="SAM" id="MobiDB-lite"/>
    </source>
</evidence>
<accession>A0A4R4TH44</accession>
<feature type="compositionally biased region" description="Basic residues" evidence="1">
    <location>
        <begin position="104"/>
        <end position="116"/>
    </location>
</feature>
<comment type="caution">
    <text evidence="2">The sequence shown here is derived from an EMBL/GenBank/DDBJ whole genome shotgun (WGS) entry which is preliminary data.</text>
</comment>
<gene>
    <name evidence="2" type="ORF">E1283_13970</name>
</gene>
<keyword evidence="3" id="KW-1185">Reference proteome</keyword>
<evidence type="ECO:0000313" key="3">
    <source>
        <dbReference type="Proteomes" id="UP000295345"/>
    </source>
</evidence>
<feature type="compositionally biased region" description="Basic residues" evidence="1">
    <location>
        <begin position="19"/>
        <end position="34"/>
    </location>
</feature>